<evidence type="ECO:0000256" key="3">
    <source>
        <dbReference type="ARBA" id="ARBA00012438"/>
    </source>
</evidence>
<dbReference type="Pfam" id="PF00072">
    <property type="entry name" value="Response_reg"/>
    <property type="match status" value="1"/>
</dbReference>
<dbReference type="SUPFAM" id="SSF47384">
    <property type="entry name" value="Homodimeric domain of signal transducing histidine kinase"/>
    <property type="match status" value="1"/>
</dbReference>
<dbReference type="SMART" id="SM00448">
    <property type="entry name" value="REC"/>
    <property type="match status" value="2"/>
</dbReference>
<keyword evidence="7 17" id="KW-0812">Transmembrane</keyword>
<dbReference type="InterPro" id="IPR001789">
    <property type="entry name" value="Sig_transdc_resp-reg_receiver"/>
</dbReference>
<dbReference type="InterPro" id="IPR035965">
    <property type="entry name" value="PAS-like_dom_sf"/>
</dbReference>
<evidence type="ECO:0000256" key="11">
    <source>
        <dbReference type="ARBA" id="ARBA00022989"/>
    </source>
</evidence>
<feature type="domain" description="Histidine kinase" evidence="18">
    <location>
        <begin position="527"/>
        <end position="748"/>
    </location>
</feature>
<feature type="domain" description="HPt" evidence="22">
    <location>
        <begin position="1077"/>
        <end position="1169"/>
    </location>
</feature>
<dbReference type="EMBL" id="QWEZ01000001">
    <property type="protein sequence ID" value="RRJ84261.1"/>
    <property type="molecule type" value="Genomic_DNA"/>
</dbReference>
<dbReference type="Pfam" id="PF02518">
    <property type="entry name" value="HATPase_c"/>
    <property type="match status" value="1"/>
</dbReference>
<keyword evidence="10" id="KW-0067">ATP-binding</keyword>
<dbReference type="InterPro" id="IPR000014">
    <property type="entry name" value="PAS"/>
</dbReference>
<evidence type="ECO:0000259" key="20">
    <source>
        <dbReference type="PROSITE" id="PS50113"/>
    </source>
</evidence>
<keyword evidence="6" id="KW-0808">Transferase</keyword>
<evidence type="ECO:0000256" key="12">
    <source>
        <dbReference type="ARBA" id="ARBA00023012"/>
    </source>
</evidence>
<dbReference type="InterPro" id="IPR003661">
    <property type="entry name" value="HisK_dim/P_dom"/>
</dbReference>
<dbReference type="Pfam" id="PF01627">
    <property type="entry name" value="Hpt"/>
    <property type="match status" value="1"/>
</dbReference>
<gene>
    <name evidence="23" type="ORF">D0544_03900</name>
</gene>
<dbReference type="InterPro" id="IPR008207">
    <property type="entry name" value="Sig_transdc_His_kin_Hpt_dom"/>
</dbReference>
<proteinExistence type="predicted"/>
<evidence type="ECO:0000259" key="21">
    <source>
        <dbReference type="PROSITE" id="PS50885"/>
    </source>
</evidence>
<evidence type="ECO:0000256" key="15">
    <source>
        <dbReference type="PROSITE-ProRule" id="PRU00169"/>
    </source>
</evidence>
<dbReference type="GO" id="GO:0005524">
    <property type="term" value="F:ATP binding"/>
    <property type="evidence" value="ECO:0007669"/>
    <property type="project" value="UniProtKB-KW"/>
</dbReference>
<feature type="modified residue" description="4-aspartylphosphate" evidence="15">
    <location>
        <position position="967"/>
    </location>
</feature>
<protein>
    <recommendedName>
        <fullName evidence="3">histidine kinase</fullName>
        <ecNumber evidence="3">2.7.13.3</ecNumber>
    </recommendedName>
</protein>
<dbReference type="Gene3D" id="1.20.120.160">
    <property type="entry name" value="HPT domain"/>
    <property type="match status" value="1"/>
</dbReference>
<dbReference type="InterPro" id="IPR003594">
    <property type="entry name" value="HATPase_dom"/>
</dbReference>
<keyword evidence="12" id="KW-0902">Two-component regulatory system</keyword>
<comment type="catalytic activity">
    <reaction evidence="1">
        <text>ATP + protein L-histidine = ADP + protein N-phospho-L-histidine.</text>
        <dbReference type="EC" id="2.7.13.3"/>
    </reaction>
</comment>
<dbReference type="Gene3D" id="3.30.450.20">
    <property type="entry name" value="PAS domain"/>
    <property type="match status" value="3"/>
</dbReference>
<dbReference type="Gene3D" id="1.10.287.130">
    <property type="match status" value="1"/>
</dbReference>
<dbReference type="GO" id="GO:0000155">
    <property type="term" value="F:phosphorelay sensor kinase activity"/>
    <property type="evidence" value="ECO:0007669"/>
    <property type="project" value="InterPro"/>
</dbReference>
<feature type="domain" description="HAMP" evidence="21">
    <location>
        <begin position="299"/>
        <end position="351"/>
    </location>
</feature>
<accession>A0A3P3VND0</accession>
<evidence type="ECO:0000256" key="5">
    <source>
        <dbReference type="ARBA" id="ARBA00022553"/>
    </source>
</evidence>
<evidence type="ECO:0000256" key="10">
    <source>
        <dbReference type="ARBA" id="ARBA00022840"/>
    </source>
</evidence>
<evidence type="ECO:0000256" key="14">
    <source>
        <dbReference type="PROSITE-ProRule" id="PRU00110"/>
    </source>
</evidence>
<evidence type="ECO:0000313" key="23">
    <source>
        <dbReference type="EMBL" id="RRJ84261.1"/>
    </source>
</evidence>
<dbReference type="CDD" id="cd00088">
    <property type="entry name" value="HPT"/>
    <property type="match status" value="1"/>
</dbReference>
<feature type="transmembrane region" description="Helical" evidence="17">
    <location>
        <begin position="12"/>
        <end position="32"/>
    </location>
</feature>
<dbReference type="InterPro" id="IPR004358">
    <property type="entry name" value="Sig_transdc_His_kin-like_C"/>
</dbReference>
<evidence type="ECO:0000259" key="22">
    <source>
        <dbReference type="PROSITE" id="PS50894"/>
    </source>
</evidence>
<dbReference type="SUPFAM" id="SSF47226">
    <property type="entry name" value="Histidine-containing phosphotransfer domain, HPT domain"/>
    <property type="match status" value="1"/>
</dbReference>
<feature type="coiled-coil region" evidence="16">
    <location>
        <begin position="346"/>
        <end position="384"/>
    </location>
</feature>
<dbReference type="Gene3D" id="3.40.50.2300">
    <property type="match status" value="2"/>
</dbReference>
<keyword evidence="4" id="KW-1003">Cell membrane</keyword>
<dbReference type="SMART" id="SM00387">
    <property type="entry name" value="HATPase_c"/>
    <property type="match status" value="1"/>
</dbReference>
<evidence type="ECO:0000313" key="24">
    <source>
        <dbReference type="Proteomes" id="UP000280792"/>
    </source>
</evidence>
<dbReference type="FunFam" id="3.30.565.10:FF:000010">
    <property type="entry name" value="Sensor histidine kinase RcsC"/>
    <property type="match status" value="1"/>
</dbReference>
<dbReference type="SUPFAM" id="SSF55874">
    <property type="entry name" value="ATPase domain of HSP90 chaperone/DNA topoisomerase II/histidine kinase"/>
    <property type="match status" value="1"/>
</dbReference>
<keyword evidence="9" id="KW-0418">Kinase</keyword>
<keyword evidence="13 17" id="KW-0472">Membrane</keyword>
<evidence type="ECO:0000256" key="9">
    <source>
        <dbReference type="ARBA" id="ARBA00022777"/>
    </source>
</evidence>
<dbReference type="Pfam" id="PF00989">
    <property type="entry name" value="PAS"/>
    <property type="match status" value="1"/>
</dbReference>
<evidence type="ECO:0000256" key="13">
    <source>
        <dbReference type="ARBA" id="ARBA00023136"/>
    </source>
</evidence>
<dbReference type="CDD" id="cd16922">
    <property type="entry name" value="HATPase_EvgS-ArcB-TorS-like"/>
    <property type="match status" value="1"/>
</dbReference>
<organism evidence="23 24">
    <name type="scientific">Aestuariirhabdus litorea</name>
    <dbReference type="NCBI Taxonomy" id="2528527"/>
    <lineage>
        <taxon>Bacteria</taxon>
        <taxon>Pseudomonadati</taxon>
        <taxon>Pseudomonadota</taxon>
        <taxon>Gammaproteobacteria</taxon>
        <taxon>Oceanospirillales</taxon>
        <taxon>Aestuariirhabdaceae</taxon>
        <taxon>Aestuariirhabdus</taxon>
    </lineage>
</organism>
<evidence type="ECO:0000259" key="18">
    <source>
        <dbReference type="PROSITE" id="PS50109"/>
    </source>
</evidence>
<dbReference type="GO" id="GO:0005886">
    <property type="term" value="C:plasma membrane"/>
    <property type="evidence" value="ECO:0007669"/>
    <property type="project" value="UniProtKB-SubCell"/>
</dbReference>
<dbReference type="AlphaFoldDB" id="A0A3P3VND0"/>
<feature type="modified residue" description="Phosphohistidine" evidence="14">
    <location>
        <position position="1116"/>
    </location>
</feature>
<feature type="domain" description="Response regulatory" evidence="19">
    <location>
        <begin position="918"/>
        <end position="1034"/>
    </location>
</feature>
<keyword evidence="11 17" id="KW-1133">Transmembrane helix</keyword>
<keyword evidence="24" id="KW-1185">Reference proteome</keyword>
<feature type="transmembrane region" description="Helical" evidence="17">
    <location>
        <begin position="275"/>
        <end position="297"/>
    </location>
</feature>
<evidence type="ECO:0000259" key="19">
    <source>
        <dbReference type="PROSITE" id="PS50110"/>
    </source>
</evidence>
<dbReference type="PANTHER" id="PTHR45339">
    <property type="entry name" value="HYBRID SIGNAL TRANSDUCTION HISTIDINE KINASE J"/>
    <property type="match status" value="1"/>
</dbReference>
<dbReference type="InterPro" id="IPR036641">
    <property type="entry name" value="HPT_dom_sf"/>
</dbReference>
<feature type="modified residue" description="4-aspartylphosphate" evidence="15">
    <location>
        <position position="822"/>
    </location>
</feature>
<evidence type="ECO:0000256" key="2">
    <source>
        <dbReference type="ARBA" id="ARBA00004651"/>
    </source>
</evidence>
<dbReference type="Gene3D" id="3.30.565.10">
    <property type="entry name" value="Histidine kinase-like ATPase, C-terminal domain"/>
    <property type="match status" value="1"/>
</dbReference>
<dbReference type="CDD" id="cd18773">
    <property type="entry name" value="PDC1_HK_sensor"/>
    <property type="match status" value="1"/>
</dbReference>
<evidence type="ECO:0000256" key="16">
    <source>
        <dbReference type="SAM" id="Coils"/>
    </source>
</evidence>
<dbReference type="RefSeq" id="WP_125014688.1">
    <property type="nucleotide sequence ID" value="NZ_QWEZ01000001.1"/>
</dbReference>
<dbReference type="PROSITE" id="PS50894">
    <property type="entry name" value="HPT"/>
    <property type="match status" value="1"/>
</dbReference>
<dbReference type="InterPro" id="IPR036097">
    <property type="entry name" value="HisK_dim/P_sf"/>
</dbReference>
<evidence type="ECO:0000256" key="8">
    <source>
        <dbReference type="ARBA" id="ARBA00022741"/>
    </source>
</evidence>
<dbReference type="CDD" id="cd17546">
    <property type="entry name" value="REC_hyHK_CKI1_RcsC-like"/>
    <property type="match status" value="1"/>
</dbReference>
<dbReference type="GO" id="GO:0006355">
    <property type="term" value="P:regulation of DNA-templated transcription"/>
    <property type="evidence" value="ECO:0007669"/>
    <property type="project" value="InterPro"/>
</dbReference>
<keyword evidence="16" id="KW-0175">Coiled coil</keyword>
<feature type="domain" description="PAC" evidence="20">
    <location>
        <begin position="459"/>
        <end position="509"/>
    </location>
</feature>
<dbReference type="PANTHER" id="PTHR45339:SF1">
    <property type="entry name" value="HYBRID SIGNAL TRANSDUCTION HISTIDINE KINASE J"/>
    <property type="match status" value="1"/>
</dbReference>
<dbReference type="CDD" id="cd00130">
    <property type="entry name" value="PAS"/>
    <property type="match status" value="1"/>
</dbReference>
<sequence length="1262" mass="140622">MNLRLSHAVAYTASLVAFASVLFLGAVLYNFFSNQLKQSIEERNELVARASGGEVAAALRLPSEVLRQVADQIDVRDPVIYSEAQMDLQVQRNGFFEAILLLDREGNSVAVGTQPSLSRYKNELRDLSMAFQDFYTQVLGGNTTYWSRIISSPITGQPSLTVSFDSGQEVLVGYLNLEWLEQIALRLELGGTVDIRFVDSDGVLFRAPDTERALQRLNVSNIPLIAQALDGQEGTDSVTYFGQSLLATVVNVPSTRWVLMVSQSEAEAFAPLEELLRITVMAALLALVVGGLIALWLSRRGTNSIVRLSQEVRRIADGDYLYKPASEGFIEARALSRDVQSMAASIAQRERELTDARDQLYQTNEQLEERVRARTEELLDSQAALRQSEQIKSLLESSPVAVGIYRRGNGQVLFANRRNAELFGMTVPEVYKHQVSDNWVHESQRQRLLARFDTGKDIADQEVQFKRRDGGHFWGLLTWYHLEMEGHKCILYWIYDITEMKRVEAELERARQDAEMAARAKSDFLANMSHEIRTPMSAVIGLSHLLENTQLDGRQKDYLTKMQNASDHLLSVINDILDYSKLESGLMKMESIPFRIDEVLDKACDIVRLQSEGKGLELVIAHDWGMPQDVVGDPLRLGQILINLLTNAVKFTERGQVIVSVALMGRESGRSEYRFKVSDSGMGMTQQQIGQVFSSFSQADTSTTRRFGGTGLGLAICSQLVERMGGSISVTSELGKGSEFTFSVQLASQEANTEGTDADAELLEGEPRVLLMDDSPVSSALFKSIISQFGAEVVSLKEPGKISPEIKRANSGANPYDLLLVDCRQLDNEGVGCLRELLGDMEETPIPVVLMSGSRVQPEILEDPSFIRIRQVLLKPVSPSTLFNALRETLRGTWSSRDKQAMPLAGFSQTLDGLAGARALVVEDTHVNQQVVRELLEINGLVVRVCGDGREALQALQEEPFDIVLMDIQMPVMDGYEATREIRKNPAWRTLPVVAMTAHTLAGDRERCLEAGMNDHIGKPLDPDRLYQTLKRWIEPQLQLGKVTRPPKARQVEGEVELPDYLPGLDLDQALNRVGGNRALLLKLLLEFYRSYQRTGAELLERVDAGKQDEAARLVHTIKGAAGNLGGGRVVSCSEDLLRRWKNEGSSLEDTREEVTALVNAINEILRGLARIKEPAPETLPQGELRVDETLSLMRTLERQLQQSNSRARDTLSDIRRALGGHFAERFTLLQDQVDNYEYELAAKTLADMIPALEDRVSRVAR</sequence>
<dbReference type="InterPro" id="IPR003660">
    <property type="entry name" value="HAMP_dom"/>
</dbReference>
<dbReference type="InterPro" id="IPR013767">
    <property type="entry name" value="PAS_fold"/>
</dbReference>
<dbReference type="InterPro" id="IPR011006">
    <property type="entry name" value="CheY-like_superfamily"/>
</dbReference>
<dbReference type="Proteomes" id="UP000280792">
    <property type="component" value="Unassembled WGS sequence"/>
</dbReference>
<dbReference type="InterPro" id="IPR005467">
    <property type="entry name" value="His_kinase_dom"/>
</dbReference>
<comment type="subcellular location">
    <subcellularLocation>
        <location evidence="2">Cell membrane</location>
        <topology evidence="2">Multi-pass membrane protein</topology>
    </subcellularLocation>
</comment>
<evidence type="ECO:0000256" key="6">
    <source>
        <dbReference type="ARBA" id="ARBA00022679"/>
    </source>
</evidence>
<dbReference type="PROSITE" id="PS50109">
    <property type="entry name" value="HIS_KIN"/>
    <property type="match status" value="1"/>
</dbReference>
<dbReference type="SMART" id="SM00388">
    <property type="entry name" value="HisKA"/>
    <property type="match status" value="1"/>
</dbReference>
<comment type="caution">
    <text evidence="23">The sequence shown here is derived from an EMBL/GenBank/DDBJ whole genome shotgun (WGS) entry which is preliminary data.</text>
</comment>
<name>A0A3P3VND0_9GAMM</name>
<dbReference type="Gene3D" id="6.10.340.10">
    <property type="match status" value="1"/>
</dbReference>
<dbReference type="SUPFAM" id="SSF52172">
    <property type="entry name" value="CheY-like"/>
    <property type="match status" value="2"/>
</dbReference>
<keyword evidence="5 15" id="KW-0597">Phosphoprotein</keyword>
<dbReference type="PRINTS" id="PR00344">
    <property type="entry name" value="BCTRLSENSOR"/>
</dbReference>
<feature type="domain" description="Response regulatory" evidence="19">
    <location>
        <begin position="768"/>
        <end position="890"/>
    </location>
</feature>
<evidence type="ECO:0000256" key="4">
    <source>
        <dbReference type="ARBA" id="ARBA00022475"/>
    </source>
</evidence>
<dbReference type="SUPFAM" id="SSF55785">
    <property type="entry name" value="PYP-like sensor domain (PAS domain)"/>
    <property type="match status" value="1"/>
</dbReference>
<dbReference type="Pfam" id="PF00512">
    <property type="entry name" value="HisKA"/>
    <property type="match status" value="1"/>
</dbReference>
<dbReference type="InterPro" id="IPR000700">
    <property type="entry name" value="PAS-assoc_C"/>
</dbReference>
<dbReference type="PROSITE" id="PS50113">
    <property type="entry name" value="PAC"/>
    <property type="match status" value="1"/>
</dbReference>
<dbReference type="InterPro" id="IPR036890">
    <property type="entry name" value="HATPase_C_sf"/>
</dbReference>
<evidence type="ECO:0000256" key="7">
    <source>
        <dbReference type="ARBA" id="ARBA00022692"/>
    </source>
</evidence>
<feature type="coiled-coil region" evidence="16">
    <location>
        <begin position="1187"/>
        <end position="1214"/>
    </location>
</feature>
<dbReference type="NCBIfam" id="TIGR00229">
    <property type="entry name" value="sensory_box"/>
    <property type="match status" value="1"/>
</dbReference>
<dbReference type="EC" id="2.7.13.3" evidence="3"/>
<dbReference type="CDD" id="cd00082">
    <property type="entry name" value="HisKA"/>
    <property type="match status" value="1"/>
</dbReference>
<dbReference type="PROSITE" id="PS50110">
    <property type="entry name" value="RESPONSE_REGULATORY"/>
    <property type="match status" value="2"/>
</dbReference>
<evidence type="ECO:0000256" key="1">
    <source>
        <dbReference type="ARBA" id="ARBA00000085"/>
    </source>
</evidence>
<evidence type="ECO:0000256" key="17">
    <source>
        <dbReference type="SAM" id="Phobius"/>
    </source>
</evidence>
<dbReference type="FunFam" id="1.10.287.130:FF:000003">
    <property type="entry name" value="Histidine kinase"/>
    <property type="match status" value="1"/>
</dbReference>
<reference evidence="23 24" key="1">
    <citation type="submission" date="2018-08" db="EMBL/GenBank/DDBJ databases">
        <authorList>
            <person name="Khan S.A."/>
        </authorList>
    </citation>
    <scope>NUCLEOTIDE SEQUENCE [LARGE SCALE GENOMIC DNA]</scope>
    <source>
        <strain evidence="23 24">GTF-13</strain>
    </source>
</reference>
<dbReference type="PROSITE" id="PS50885">
    <property type="entry name" value="HAMP"/>
    <property type="match status" value="1"/>
</dbReference>
<keyword evidence="8" id="KW-0547">Nucleotide-binding</keyword>
<reference evidence="23 24" key="2">
    <citation type="submission" date="2018-12" db="EMBL/GenBank/DDBJ databases">
        <title>Simiduia agarivorans gen. nov., sp. nov., a marine, agarolytic bacterium isolated from shallow coastal water from Keelung, Taiwan.</title>
        <authorList>
            <person name="Shieh W.Y."/>
        </authorList>
    </citation>
    <scope>NUCLEOTIDE SEQUENCE [LARGE SCALE GENOMIC DNA]</scope>
    <source>
        <strain evidence="23 24">GTF-13</strain>
    </source>
</reference>